<proteinExistence type="inferred from homology"/>
<dbReference type="PANTHER" id="PTHR38831">
    <property type="entry name" value="TYPE II SECRETION SYSTEM PROTEIN K"/>
    <property type="match status" value="1"/>
</dbReference>
<comment type="similarity">
    <text evidence="1">Belongs to the GSP K family.</text>
</comment>
<dbReference type="PANTHER" id="PTHR38831:SF1">
    <property type="entry name" value="TYPE II SECRETION SYSTEM PROTEIN K-RELATED"/>
    <property type="match status" value="1"/>
</dbReference>
<dbReference type="Proteomes" id="UP000001971">
    <property type="component" value="Chromosome"/>
</dbReference>
<evidence type="ECO:0000313" key="2">
    <source>
        <dbReference type="EMBL" id="ABG12428.1"/>
    </source>
</evidence>
<evidence type="ECO:0000256" key="1">
    <source>
        <dbReference type="PIRNR" id="PIRNR002786"/>
    </source>
</evidence>
<dbReference type="GO" id="GO:0009306">
    <property type="term" value="P:protein secretion"/>
    <property type="evidence" value="ECO:0007669"/>
    <property type="project" value="InterPro"/>
</dbReference>
<dbReference type="InterPro" id="IPR005628">
    <property type="entry name" value="GspK"/>
</dbReference>
<dbReference type="PATRIC" id="fig|360102.15.peg.3477"/>
<keyword evidence="1" id="KW-0813">Transport</keyword>
<protein>
    <recommendedName>
        <fullName evidence="1">Type II secretion system protein K</fullName>
    </recommendedName>
</protein>
<dbReference type="RefSeq" id="WP_002214094.1">
    <property type="nucleotide sequence ID" value="NC_008150.1"/>
</dbReference>
<dbReference type="Gene3D" id="1.10.40.60">
    <property type="entry name" value="EpsJ-like"/>
    <property type="match status" value="1"/>
</dbReference>
<dbReference type="AlphaFoldDB" id="A0A0E1NSB3"/>
<evidence type="ECO:0000313" key="3">
    <source>
        <dbReference type="Proteomes" id="UP000001971"/>
    </source>
</evidence>
<dbReference type="KEGG" id="ypa:YPA_0460"/>
<dbReference type="GO" id="GO:0005886">
    <property type="term" value="C:plasma membrane"/>
    <property type="evidence" value="ECO:0007669"/>
    <property type="project" value="UniProtKB-SubCell"/>
</dbReference>
<dbReference type="EMBL" id="CP000308">
    <property type="protein sequence ID" value="ABG12428.1"/>
    <property type="molecule type" value="Genomic_DNA"/>
</dbReference>
<dbReference type="GeneID" id="57973826"/>
<reference evidence="2 3" key="1">
    <citation type="journal article" date="2006" name="J. Bacteriol.">
        <title>Complete genome sequence of Yersinia pestis strains Antiqua and Nepal516: evidence of gene reduction in an emerging pathogen.</title>
        <authorList>
            <person name="Chain P.S."/>
            <person name="Hu P."/>
            <person name="Malfatti S.A."/>
            <person name="Radnedge L."/>
            <person name="Larimer F."/>
            <person name="Vergez L.M."/>
            <person name="Worsham P."/>
            <person name="Chu M.C."/>
            <person name="Andersen G.L."/>
        </authorList>
    </citation>
    <scope>NUCLEOTIDE SEQUENCE [LARGE SCALE GENOMIC DNA]</scope>
    <source>
        <strain evidence="2 3">Antiqua</strain>
    </source>
</reference>
<accession>A0A0E1NSB3</accession>
<gene>
    <name evidence="2" type="ordered locus">YPA_0460</name>
</gene>
<keyword evidence="1" id="KW-1003">Cell membrane</keyword>
<keyword evidence="1" id="KW-0472">Membrane</keyword>
<dbReference type="InterPro" id="IPR038072">
    <property type="entry name" value="GspK_central_sf"/>
</dbReference>
<sequence length="318" mass="36813" precursor="true">MNQNGIALLMVLCALFLMSTMVMASYNYWFDIYYLAKNSQQRQKEKWILLGAEEKFVSKLIKNTSEDRFNDNEFRRLLSGGRVTVGTWNVNFKSIDNTNCFNINALKTKISNPEEIIETYSWQVFKYLLLISGVGVKETQDTLERVVELYRSNLVIEQSINGLSTLKEIPYEADEINISSKMNRADFLKIAPVLCIRGDRKLLVNINMLDAGNSQYLQAALLNKVSARDIYDVISAKPNNGWDNIFIFYDLLSSHSPMSARNVNKNILDKLTVDEYFINYIFRIDHEDSYYQLITFIHAVGKSIAILNRRYSFSEQHH</sequence>
<name>A0A0E1NSB3_YERPA</name>
<dbReference type="SUPFAM" id="SSF158544">
    <property type="entry name" value="GspK insert domain-like"/>
    <property type="match status" value="1"/>
</dbReference>
<organism evidence="2 3">
    <name type="scientific">Yersinia pestis bv. Antiqua (strain Antiqua)</name>
    <dbReference type="NCBI Taxonomy" id="360102"/>
    <lineage>
        <taxon>Bacteria</taxon>
        <taxon>Pseudomonadati</taxon>
        <taxon>Pseudomonadota</taxon>
        <taxon>Gammaproteobacteria</taxon>
        <taxon>Enterobacterales</taxon>
        <taxon>Yersiniaceae</taxon>
        <taxon>Yersinia</taxon>
    </lineage>
</organism>
<dbReference type="PIRSF" id="PIRSF002786">
    <property type="entry name" value="XcpX"/>
    <property type="match status" value="1"/>
</dbReference>
<comment type="subcellular location">
    <subcellularLocation>
        <location evidence="1">Cell inner membrane</location>
    </subcellularLocation>
</comment>
<dbReference type="HOGENOM" id="CLU_930502_0_0_6"/>
<keyword evidence="1" id="KW-0997">Cell inner membrane</keyword>